<dbReference type="InterPro" id="IPR011012">
    <property type="entry name" value="Longin-like_dom_sf"/>
</dbReference>
<gene>
    <name evidence="1" type="ORF">CDCA_CDCA01G0241</name>
</gene>
<proteinExistence type="predicted"/>
<comment type="caution">
    <text evidence="1">The sequence shown here is derived from an EMBL/GenBank/DDBJ whole genome shotgun (WGS) entry which is preliminary data.</text>
</comment>
<dbReference type="EMBL" id="JANCYW010000001">
    <property type="protein sequence ID" value="KAK4534216.1"/>
    <property type="molecule type" value="Genomic_DNA"/>
</dbReference>
<organism evidence="1 2">
    <name type="scientific">Cyanidium caldarium</name>
    <name type="common">Red alga</name>
    <dbReference type="NCBI Taxonomy" id="2771"/>
    <lineage>
        <taxon>Eukaryota</taxon>
        <taxon>Rhodophyta</taxon>
        <taxon>Bangiophyceae</taxon>
        <taxon>Cyanidiales</taxon>
        <taxon>Cyanidiaceae</taxon>
        <taxon>Cyanidium</taxon>
    </lineage>
</organism>
<dbReference type="GO" id="GO:0005737">
    <property type="term" value="C:cytoplasm"/>
    <property type="evidence" value="ECO:0007669"/>
    <property type="project" value="GOC"/>
</dbReference>
<protein>
    <recommendedName>
        <fullName evidence="3">Trafficking protein particle complex subunit</fullName>
    </recommendedName>
</protein>
<reference evidence="1 2" key="1">
    <citation type="submission" date="2022-07" db="EMBL/GenBank/DDBJ databases">
        <title>Genome-wide signatures of adaptation to extreme environments.</title>
        <authorList>
            <person name="Cho C.H."/>
            <person name="Yoon H.S."/>
        </authorList>
    </citation>
    <scope>NUCLEOTIDE SEQUENCE [LARGE SCALE GENOMIC DNA]</scope>
    <source>
        <strain evidence="1 2">DBV 063 E5</strain>
    </source>
</reference>
<name>A0AAV9IPT4_CYACA</name>
<keyword evidence="2" id="KW-1185">Reference proteome</keyword>
<dbReference type="GO" id="GO:0006888">
    <property type="term" value="P:endoplasmic reticulum to Golgi vesicle-mediated transport"/>
    <property type="evidence" value="ECO:0007669"/>
    <property type="project" value="InterPro"/>
</dbReference>
<evidence type="ECO:0008006" key="3">
    <source>
        <dbReference type="Google" id="ProtNLM"/>
    </source>
</evidence>
<dbReference type="InterPro" id="IPR006722">
    <property type="entry name" value="Sedlin"/>
</dbReference>
<evidence type="ECO:0000313" key="2">
    <source>
        <dbReference type="Proteomes" id="UP001301350"/>
    </source>
</evidence>
<dbReference type="Proteomes" id="UP001301350">
    <property type="component" value="Unassembled WGS sequence"/>
</dbReference>
<evidence type="ECO:0000313" key="1">
    <source>
        <dbReference type="EMBL" id="KAK4534216.1"/>
    </source>
</evidence>
<dbReference type="SUPFAM" id="SSF64356">
    <property type="entry name" value="SNARE-like"/>
    <property type="match status" value="1"/>
</dbReference>
<dbReference type="Gene3D" id="3.30.450.70">
    <property type="match status" value="1"/>
</dbReference>
<dbReference type="AlphaFoldDB" id="A0AAV9IPT4"/>
<dbReference type="Pfam" id="PF04628">
    <property type="entry name" value="Sedlin_N"/>
    <property type="match status" value="1"/>
</dbReference>
<sequence length="178" mass="19182">MSLDAKTPRAVDDVVQVVAVFIFNVRKQLVYQQWLGGLSEGAAPQLEQLRVSVQRGLEVVVARPYTETRASGVGSGRGSAARSSGNMATLDGGGRFLGAVYIEERRWACAFRAATGTDFVVVLSGEFRTSQERELLATVRRHYVDSVCNPFGDVGGPIQSATLTARLEESLASARMLS</sequence>
<accession>A0AAV9IPT4</accession>